<reference evidence="1" key="1">
    <citation type="journal article" date="2015" name="Nature">
        <title>Complex archaea that bridge the gap between prokaryotes and eukaryotes.</title>
        <authorList>
            <person name="Spang A."/>
            <person name="Saw J.H."/>
            <person name="Jorgensen S.L."/>
            <person name="Zaremba-Niedzwiedzka K."/>
            <person name="Martijn J."/>
            <person name="Lind A.E."/>
            <person name="van Eijk R."/>
            <person name="Schleper C."/>
            <person name="Guy L."/>
            <person name="Ettema T.J."/>
        </authorList>
    </citation>
    <scope>NUCLEOTIDE SEQUENCE</scope>
</reference>
<name>A0A0F9Q2T8_9ZZZZ</name>
<organism evidence="1">
    <name type="scientific">marine sediment metagenome</name>
    <dbReference type="NCBI Taxonomy" id="412755"/>
    <lineage>
        <taxon>unclassified sequences</taxon>
        <taxon>metagenomes</taxon>
        <taxon>ecological metagenomes</taxon>
    </lineage>
</organism>
<dbReference type="EMBL" id="LAZR01004552">
    <property type="protein sequence ID" value="KKN07591.1"/>
    <property type="molecule type" value="Genomic_DNA"/>
</dbReference>
<dbReference type="AlphaFoldDB" id="A0A0F9Q2T8"/>
<evidence type="ECO:0000313" key="1">
    <source>
        <dbReference type="EMBL" id="KKN07591.1"/>
    </source>
</evidence>
<accession>A0A0F9Q2T8</accession>
<gene>
    <name evidence="1" type="ORF">LCGC14_1065370</name>
</gene>
<sequence length="39" mass="4946">MEKFEIYFLERIKKVDPDFKKLYDEITNQKEQEEKNHKI</sequence>
<comment type="caution">
    <text evidence="1">The sequence shown here is derived from an EMBL/GenBank/DDBJ whole genome shotgun (WGS) entry which is preliminary data.</text>
</comment>
<protein>
    <submittedName>
        <fullName evidence="1">Uncharacterized protein</fullName>
    </submittedName>
</protein>
<proteinExistence type="predicted"/>